<dbReference type="Gene3D" id="3.90.180.10">
    <property type="entry name" value="Medium-chain alcohol dehydrogenases, catalytic domain"/>
    <property type="match status" value="1"/>
</dbReference>
<dbReference type="OrthoDB" id="9787435at2"/>
<dbReference type="InterPro" id="IPR011032">
    <property type="entry name" value="GroES-like_sf"/>
</dbReference>
<dbReference type="PANTHER" id="PTHR43401:SF2">
    <property type="entry name" value="L-THREONINE 3-DEHYDROGENASE"/>
    <property type="match status" value="1"/>
</dbReference>
<sequence>MKAALKNESGEFDVEEVQTPAIPHPDWVLVRIKATGICGTDLRHWKKDEPELNHKIMGHELAAEVVDIGSQVTGYKAGDRVVVETLLGDGTCEWCRVQQYNLCPNLYKVRMETVSRAFAEYLIAPAEKLHLLPDHISFEEATVLDTFSVSMHAIQLSGVKINDTVVVIGAGPIGLAQLQLAKLSGARVAIVDKVESSLQIAHELGADLAVNSKTQDAHQQIMNFTNGKGADIVFECAGGPSMPQTLPQAISYVRISGKVVIVGGFDPGDIAIPLPWQHIQMAEIKIITSASYAFWDIHSEMKLCLDLLANGKINTKKMITHTFNLDDINHAFETAQDKESSGAVFVALQV</sequence>
<dbReference type="SMART" id="SM00829">
    <property type="entry name" value="PKS_ER"/>
    <property type="match status" value="1"/>
</dbReference>
<gene>
    <name evidence="5" type="ORF">FPZ43_00150</name>
</gene>
<dbReference type="GO" id="GO:0046872">
    <property type="term" value="F:metal ion binding"/>
    <property type="evidence" value="ECO:0007669"/>
    <property type="project" value="UniProtKB-KW"/>
</dbReference>
<evidence type="ECO:0000313" key="5">
    <source>
        <dbReference type="EMBL" id="TWR30929.1"/>
    </source>
</evidence>
<dbReference type="InterPro" id="IPR036291">
    <property type="entry name" value="NAD(P)-bd_dom_sf"/>
</dbReference>
<dbReference type="InterPro" id="IPR050129">
    <property type="entry name" value="Zn_alcohol_dh"/>
</dbReference>
<dbReference type="GO" id="GO:0016491">
    <property type="term" value="F:oxidoreductase activity"/>
    <property type="evidence" value="ECO:0007669"/>
    <property type="project" value="UniProtKB-KW"/>
</dbReference>
<keyword evidence="1" id="KW-0479">Metal-binding</keyword>
<keyword evidence="2" id="KW-0862">Zinc</keyword>
<protein>
    <submittedName>
        <fullName evidence="5">Zinc-binding dehydrogenase</fullName>
    </submittedName>
</protein>
<dbReference type="InterPro" id="IPR013149">
    <property type="entry name" value="ADH-like_C"/>
</dbReference>
<evidence type="ECO:0000259" key="4">
    <source>
        <dbReference type="SMART" id="SM00829"/>
    </source>
</evidence>
<dbReference type="Proteomes" id="UP000320042">
    <property type="component" value="Unassembled WGS sequence"/>
</dbReference>
<dbReference type="Gene3D" id="3.40.50.720">
    <property type="entry name" value="NAD(P)-binding Rossmann-like Domain"/>
    <property type="match status" value="1"/>
</dbReference>
<dbReference type="InterPro" id="IPR013154">
    <property type="entry name" value="ADH-like_N"/>
</dbReference>
<name>A0A563UI23_9SPHI</name>
<accession>A0A563UI23</accession>
<dbReference type="PANTHER" id="PTHR43401">
    <property type="entry name" value="L-THREONINE 3-DEHYDROGENASE"/>
    <property type="match status" value="1"/>
</dbReference>
<evidence type="ECO:0000256" key="3">
    <source>
        <dbReference type="ARBA" id="ARBA00023002"/>
    </source>
</evidence>
<dbReference type="EMBL" id="VOEJ01000001">
    <property type="protein sequence ID" value="TWR30929.1"/>
    <property type="molecule type" value="Genomic_DNA"/>
</dbReference>
<comment type="caution">
    <text evidence="5">The sequence shown here is derived from an EMBL/GenBank/DDBJ whole genome shotgun (WGS) entry which is preliminary data.</text>
</comment>
<evidence type="ECO:0000256" key="2">
    <source>
        <dbReference type="ARBA" id="ARBA00022833"/>
    </source>
</evidence>
<evidence type="ECO:0000313" key="6">
    <source>
        <dbReference type="Proteomes" id="UP000320042"/>
    </source>
</evidence>
<dbReference type="Pfam" id="PF08240">
    <property type="entry name" value="ADH_N"/>
    <property type="match status" value="1"/>
</dbReference>
<proteinExistence type="predicted"/>
<reference evidence="5 6" key="1">
    <citation type="submission" date="2019-07" db="EMBL/GenBank/DDBJ databases">
        <authorList>
            <person name="Kim J."/>
        </authorList>
    </citation>
    <scope>NUCLEOTIDE SEQUENCE [LARGE SCALE GENOMIC DNA]</scope>
    <source>
        <strain evidence="6">dk17</strain>
    </source>
</reference>
<organism evidence="5 6">
    <name type="scientific">Mucilaginibacter pallidiroseus</name>
    <dbReference type="NCBI Taxonomy" id="2599295"/>
    <lineage>
        <taxon>Bacteria</taxon>
        <taxon>Pseudomonadati</taxon>
        <taxon>Bacteroidota</taxon>
        <taxon>Sphingobacteriia</taxon>
        <taxon>Sphingobacteriales</taxon>
        <taxon>Sphingobacteriaceae</taxon>
        <taxon>Mucilaginibacter</taxon>
    </lineage>
</organism>
<dbReference type="Pfam" id="PF00107">
    <property type="entry name" value="ADH_zinc_N"/>
    <property type="match status" value="1"/>
</dbReference>
<dbReference type="SUPFAM" id="SSF51735">
    <property type="entry name" value="NAD(P)-binding Rossmann-fold domains"/>
    <property type="match status" value="1"/>
</dbReference>
<keyword evidence="6" id="KW-1185">Reference proteome</keyword>
<dbReference type="SUPFAM" id="SSF50129">
    <property type="entry name" value="GroES-like"/>
    <property type="match status" value="1"/>
</dbReference>
<feature type="domain" description="Enoyl reductase (ER)" evidence="4">
    <location>
        <begin position="10"/>
        <end position="346"/>
    </location>
</feature>
<dbReference type="InterPro" id="IPR020843">
    <property type="entry name" value="ER"/>
</dbReference>
<evidence type="ECO:0000256" key="1">
    <source>
        <dbReference type="ARBA" id="ARBA00022723"/>
    </source>
</evidence>
<keyword evidence="3" id="KW-0560">Oxidoreductase</keyword>
<dbReference type="AlphaFoldDB" id="A0A563UI23"/>
<dbReference type="RefSeq" id="WP_146379825.1">
    <property type="nucleotide sequence ID" value="NZ_VOEJ01000001.1"/>
</dbReference>